<gene>
    <name evidence="3" type="ORF">F9L06_09435</name>
    <name evidence="4" type="ORF">IH622_11920</name>
</gene>
<dbReference type="Proteomes" id="UP000642265">
    <property type="component" value="Unassembled WGS sequence"/>
</dbReference>
<dbReference type="SUPFAM" id="SSF52343">
    <property type="entry name" value="Ferredoxin reductase-like, C-terminal NADP-linked domain"/>
    <property type="match status" value="1"/>
</dbReference>
<dbReference type="EMBL" id="JACZKO010000034">
    <property type="protein sequence ID" value="MBE0561500.1"/>
    <property type="molecule type" value="Genomic_DNA"/>
</dbReference>
<dbReference type="AlphaFoldDB" id="A0A6I0DU00"/>
<comment type="caution">
    <text evidence="3">The sequence shown here is derived from an EMBL/GenBank/DDBJ whole genome shotgun (WGS) entry which is preliminary data.</text>
</comment>
<dbReference type="InterPro" id="IPR001041">
    <property type="entry name" value="2Fe-2S_ferredoxin-type"/>
</dbReference>
<reference evidence="4" key="2">
    <citation type="submission" date="2020-09" db="EMBL/GenBank/DDBJ databases">
        <authorList>
            <person name="Dalcin Martins P."/>
        </authorList>
    </citation>
    <scope>NUCLEOTIDE SEQUENCE</scope>
    <source>
        <strain evidence="4">MAG47</strain>
    </source>
</reference>
<evidence type="ECO:0000259" key="2">
    <source>
        <dbReference type="PROSITE" id="PS51384"/>
    </source>
</evidence>
<reference evidence="4" key="3">
    <citation type="submission" date="2020-10" db="EMBL/GenBank/DDBJ databases">
        <title>Enrichment of novel Verrucomicrobia, Bacteroidetes and Krumholzibacteria in an oxygen-limited, methane- and iron-fed bioreactor inoculated with Bothnian Sea sediments.</title>
        <authorList>
            <person name="Martins P.D."/>
            <person name="de Jong A."/>
            <person name="Lenstra W.K."/>
            <person name="van Helmond N.A.G.M."/>
            <person name="Slomp C.P."/>
            <person name="Jetten M.S.M."/>
            <person name="Welte C.U."/>
            <person name="Rasigraf O."/>
        </authorList>
    </citation>
    <scope>NUCLEOTIDE SEQUENCE</scope>
    <source>
        <strain evidence="4">MAG47</strain>
    </source>
</reference>
<reference evidence="3 5" key="1">
    <citation type="submission" date="2019-09" db="EMBL/GenBank/DDBJ databases">
        <title>Taxonomic organization of the family Brucellaceae based on a phylogenomic approach.</title>
        <authorList>
            <person name="Leclercq S."/>
            <person name="Cloeckaert A."/>
            <person name="Zygmunt M.S."/>
        </authorList>
    </citation>
    <scope>NUCLEOTIDE SEQUENCE [LARGE SCALE GENOMIC DNA]</scope>
    <source>
        <strain evidence="3 5">CCUG 34461</strain>
    </source>
</reference>
<dbReference type="InterPro" id="IPR039261">
    <property type="entry name" value="FNR_nucleotide-bd"/>
</dbReference>
<dbReference type="GO" id="GO:0016491">
    <property type="term" value="F:oxidoreductase activity"/>
    <property type="evidence" value="ECO:0007669"/>
    <property type="project" value="InterPro"/>
</dbReference>
<sequence length="342" mass="37107">MTRRNVDIRQTRTRLEVSNGQTILEAALAASISYPHGCRSGRCGSCKSRLIEGEVQLLQHSRFALTEEEKSDGLILACCALPQTDVAVAWLVSDEKAVEAPRRLDAVVIGLYDLTHDIKLIRIAPADGSSLPFTAGQYAQIRFTGTPMRSYSMANRVGEGSLEFHVRRVAGGITSEHIHGALKSGDKVELEFPLGSSYLRQNHSGPMLCIAGGSGLAPIKSIVETALAHGMKQPIHVYFGARSECDLYLVEHFQSLAEQYANLTFVVVLSEAEATQYRCGFVTKAVADDLMDLDGWKAYVAGSPGMVDAAIQLALARGLRVEDMHADVFFTPDDGPNQTPAQ</sequence>
<dbReference type="CDD" id="cd06187">
    <property type="entry name" value="O2ase_reductase_like"/>
    <property type="match status" value="1"/>
</dbReference>
<dbReference type="InterPro" id="IPR008333">
    <property type="entry name" value="Cbr1-like_FAD-bd_dom"/>
</dbReference>
<dbReference type="Pfam" id="PF00175">
    <property type="entry name" value="NAD_binding_1"/>
    <property type="match status" value="1"/>
</dbReference>
<dbReference type="Gene3D" id="2.40.30.10">
    <property type="entry name" value="Translation factors"/>
    <property type="match status" value="1"/>
</dbReference>
<evidence type="ECO:0000313" key="4">
    <source>
        <dbReference type="EMBL" id="MBE0561500.1"/>
    </source>
</evidence>
<accession>A0A6I0DU00</accession>
<proteinExistence type="predicted"/>
<dbReference type="InterPro" id="IPR017938">
    <property type="entry name" value="Riboflavin_synthase-like_b-brl"/>
</dbReference>
<dbReference type="InterPro" id="IPR006058">
    <property type="entry name" value="2Fe2S_fd_BS"/>
</dbReference>
<dbReference type="Gene3D" id="3.10.20.30">
    <property type="match status" value="1"/>
</dbReference>
<feature type="domain" description="2Fe-2S ferredoxin-type" evidence="1">
    <location>
        <begin position="4"/>
        <end position="94"/>
    </location>
</feature>
<dbReference type="Pfam" id="PF00970">
    <property type="entry name" value="FAD_binding_6"/>
    <property type="match status" value="1"/>
</dbReference>
<evidence type="ECO:0000259" key="1">
    <source>
        <dbReference type="PROSITE" id="PS51085"/>
    </source>
</evidence>
<evidence type="ECO:0000313" key="5">
    <source>
        <dbReference type="Proteomes" id="UP000441102"/>
    </source>
</evidence>
<dbReference type="Pfam" id="PF00111">
    <property type="entry name" value="Fer2"/>
    <property type="match status" value="1"/>
</dbReference>
<dbReference type="InterPro" id="IPR050415">
    <property type="entry name" value="MRET"/>
</dbReference>
<dbReference type="PROSITE" id="PS51085">
    <property type="entry name" value="2FE2S_FER_2"/>
    <property type="match status" value="1"/>
</dbReference>
<dbReference type="CDD" id="cd00207">
    <property type="entry name" value="fer2"/>
    <property type="match status" value="1"/>
</dbReference>
<dbReference type="PRINTS" id="PR00410">
    <property type="entry name" value="PHEHYDRXLASE"/>
</dbReference>
<dbReference type="RefSeq" id="WP_036584288.1">
    <property type="nucleotide sequence ID" value="NZ_CP044971.1"/>
</dbReference>
<dbReference type="PANTHER" id="PTHR47354:SF5">
    <property type="entry name" value="PROTEIN RFBI"/>
    <property type="match status" value="1"/>
</dbReference>
<dbReference type="PROSITE" id="PS00197">
    <property type="entry name" value="2FE2S_FER_1"/>
    <property type="match status" value="1"/>
</dbReference>
<dbReference type="PANTHER" id="PTHR47354">
    <property type="entry name" value="NADH OXIDOREDUCTASE HCR"/>
    <property type="match status" value="1"/>
</dbReference>
<dbReference type="SUPFAM" id="SSF63380">
    <property type="entry name" value="Riboflavin synthase domain-like"/>
    <property type="match status" value="1"/>
</dbReference>
<feature type="domain" description="FAD-binding FR-type" evidence="2">
    <location>
        <begin position="101"/>
        <end position="200"/>
    </location>
</feature>
<protein>
    <submittedName>
        <fullName evidence="3">2Fe-2S iron-sulfur cluster binding domain-containing protein</fullName>
    </submittedName>
</protein>
<name>A0A6I0DU00_BRUAN</name>
<dbReference type="PROSITE" id="PS51384">
    <property type="entry name" value="FAD_FR"/>
    <property type="match status" value="1"/>
</dbReference>
<dbReference type="InterPro" id="IPR017927">
    <property type="entry name" value="FAD-bd_FR_type"/>
</dbReference>
<dbReference type="Gene3D" id="3.40.50.80">
    <property type="entry name" value="Nucleotide-binding domain of ferredoxin-NADP reductase (FNR) module"/>
    <property type="match status" value="1"/>
</dbReference>
<dbReference type="EMBL" id="WBWX01000003">
    <property type="protein sequence ID" value="KAB2798826.1"/>
    <property type="molecule type" value="Genomic_DNA"/>
</dbReference>
<dbReference type="GO" id="GO:0051537">
    <property type="term" value="F:2 iron, 2 sulfur cluster binding"/>
    <property type="evidence" value="ECO:0007669"/>
    <property type="project" value="InterPro"/>
</dbReference>
<evidence type="ECO:0000313" key="3">
    <source>
        <dbReference type="EMBL" id="KAB2798826.1"/>
    </source>
</evidence>
<dbReference type="InterPro" id="IPR001433">
    <property type="entry name" value="OxRdtase_FAD/NAD-bd"/>
</dbReference>
<dbReference type="Proteomes" id="UP000441102">
    <property type="component" value="Unassembled WGS sequence"/>
</dbReference>
<dbReference type="GeneID" id="61315467"/>
<organism evidence="3 5">
    <name type="scientific">Brucella anthropi</name>
    <name type="common">Ochrobactrum anthropi</name>
    <dbReference type="NCBI Taxonomy" id="529"/>
    <lineage>
        <taxon>Bacteria</taxon>
        <taxon>Pseudomonadati</taxon>
        <taxon>Pseudomonadota</taxon>
        <taxon>Alphaproteobacteria</taxon>
        <taxon>Hyphomicrobiales</taxon>
        <taxon>Brucellaceae</taxon>
        <taxon>Brucella/Ochrobactrum group</taxon>
        <taxon>Brucella</taxon>
    </lineage>
</organism>
<dbReference type="SUPFAM" id="SSF54292">
    <property type="entry name" value="2Fe-2S ferredoxin-like"/>
    <property type="match status" value="1"/>
</dbReference>
<dbReference type="InterPro" id="IPR012675">
    <property type="entry name" value="Beta-grasp_dom_sf"/>
</dbReference>
<dbReference type="InterPro" id="IPR036010">
    <property type="entry name" value="2Fe-2S_ferredoxin-like_sf"/>
</dbReference>